<evidence type="ECO:0000313" key="2">
    <source>
        <dbReference type="Proteomes" id="UP000033546"/>
    </source>
</evidence>
<dbReference type="EMBL" id="LANU01000002">
    <property type="protein sequence ID" value="KJV65407.1"/>
    <property type="molecule type" value="Genomic_DNA"/>
</dbReference>
<name>A0A0F3NCF3_9RICK</name>
<proteinExistence type="predicted"/>
<dbReference type="Proteomes" id="UP000033546">
    <property type="component" value="Unassembled WGS sequence"/>
</dbReference>
<accession>A0A0F3NCF3</accession>
<sequence>MCEEICVFCKRIGDFNKHGRSIFIEIQLNNISNINLIVLCNH</sequence>
<dbReference type="AlphaFoldDB" id="A0A0F3NCF3"/>
<comment type="caution">
    <text evidence="1">The sequence shown here is derived from an EMBL/GenBank/DDBJ whole genome shotgun (WGS) entry which is preliminary data.</text>
</comment>
<dbReference type="PATRIC" id="fig|1359167.3.peg.334"/>
<protein>
    <submittedName>
        <fullName evidence="1">Uncharacterized protein</fullName>
    </submittedName>
</protein>
<gene>
    <name evidence="1" type="ORF">EMUCRT_0348</name>
</gene>
<organism evidence="1 2">
    <name type="scientific">Ehrlichia cf. muris str. EmCRT</name>
    <dbReference type="NCBI Taxonomy" id="1359167"/>
    <lineage>
        <taxon>Bacteria</taxon>
        <taxon>Pseudomonadati</taxon>
        <taxon>Pseudomonadota</taxon>
        <taxon>Alphaproteobacteria</taxon>
        <taxon>Rickettsiales</taxon>
        <taxon>Anaplasmataceae</taxon>
        <taxon>Ehrlichia</taxon>
    </lineage>
</organism>
<reference evidence="1 2" key="1">
    <citation type="submission" date="2015-02" db="EMBL/GenBank/DDBJ databases">
        <title>Genome Sequencing of Rickettsiales.</title>
        <authorList>
            <person name="Daugherty S.C."/>
            <person name="Su Q."/>
            <person name="Abolude K."/>
            <person name="Beier-Sexton M."/>
            <person name="Carlyon J.A."/>
            <person name="Carter R."/>
            <person name="Day N.P."/>
            <person name="Dumler S.J."/>
            <person name="Dyachenko V."/>
            <person name="Godinez A."/>
            <person name="Kurtti T.J."/>
            <person name="Lichay M."/>
            <person name="Mullins K.E."/>
            <person name="Ott S."/>
            <person name="Pappas-Brown V."/>
            <person name="Paris D.H."/>
            <person name="Patel P."/>
            <person name="Richards A.L."/>
            <person name="Sadzewicz L."/>
            <person name="Sears K."/>
            <person name="Seidman D."/>
            <person name="Sengamalay N."/>
            <person name="Stenos J."/>
            <person name="Tallon L.J."/>
            <person name="Vincent G."/>
            <person name="Fraser C.M."/>
            <person name="Munderloh U."/>
            <person name="Dunning-Hotopp J.C."/>
        </authorList>
    </citation>
    <scope>NUCLEOTIDE SEQUENCE [LARGE SCALE GENOMIC DNA]</scope>
    <source>
        <strain evidence="1 2">EmCRT</strain>
    </source>
</reference>
<evidence type="ECO:0000313" key="1">
    <source>
        <dbReference type="EMBL" id="KJV65407.1"/>
    </source>
</evidence>